<organism evidence="2 3">
    <name type="scientific">Solanum tuberosum</name>
    <name type="common">Potato</name>
    <dbReference type="NCBI Taxonomy" id="4113"/>
    <lineage>
        <taxon>Eukaryota</taxon>
        <taxon>Viridiplantae</taxon>
        <taxon>Streptophyta</taxon>
        <taxon>Embryophyta</taxon>
        <taxon>Tracheophyta</taxon>
        <taxon>Spermatophyta</taxon>
        <taxon>Magnoliopsida</taxon>
        <taxon>eudicotyledons</taxon>
        <taxon>Gunneridae</taxon>
        <taxon>Pentapetalae</taxon>
        <taxon>asterids</taxon>
        <taxon>lamiids</taxon>
        <taxon>Solanales</taxon>
        <taxon>Solanaceae</taxon>
        <taxon>Solanoideae</taxon>
        <taxon>Solaneae</taxon>
        <taxon>Solanum</taxon>
    </lineage>
</organism>
<name>A0ABQ7VCH1_SOLTU</name>
<keyword evidence="3" id="KW-1185">Reference proteome</keyword>
<comment type="caution">
    <text evidence="2">The sequence shown here is derived from an EMBL/GenBank/DDBJ whole genome shotgun (WGS) entry which is preliminary data.</text>
</comment>
<gene>
    <name evidence="2" type="ORF">KY290_017179</name>
</gene>
<accession>A0ABQ7VCH1</accession>
<feature type="compositionally biased region" description="Gly residues" evidence="1">
    <location>
        <begin position="84"/>
        <end position="101"/>
    </location>
</feature>
<protein>
    <submittedName>
        <fullName evidence="2">Uncharacterized protein</fullName>
    </submittedName>
</protein>
<evidence type="ECO:0000256" key="1">
    <source>
        <dbReference type="SAM" id="MobiDB-lite"/>
    </source>
</evidence>
<evidence type="ECO:0000313" key="3">
    <source>
        <dbReference type="Proteomes" id="UP000826656"/>
    </source>
</evidence>
<dbReference type="EMBL" id="JAIVGD010000013">
    <property type="protein sequence ID" value="KAH0761106.1"/>
    <property type="molecule type" value="Genomic_DNA"/>
</dbReference>
<reference evidence="2 3" key="1">
    <citation type="journal article" date="2021" name="bioRxiv">
        <title>Chromosome-scale and haplotype-resolved genome assembly of a tetraploid potato cultivar.</title>
        <authorList>
            <person name="Sun H."/>
            <person name="Jiao W.-B."/>
            <person name="Krause K."/>
            <person name="Campoy J.A."/>
            <person name="Goel M."/>
            <person name="Folz-Donahue K."/>
            <person name="Kukat C."/>
            <person name="Huettel B."/>
            <person name="Schneeberger K."/>
        </authorList>
    </citation>
    <scope>NUCLEOTIDE SEQUENCE [LARGE SCALE GENOMIC DNA]</scope>
    <source>
        <strain evidence="2">SolTubOtavaFocal</strain>
        <tissue evidence="2">Leaves</tissue>
    </source>
</reference>
<dbReference type="Proteomes" id="UP000826656">
    <property type="component" value="Unassembled WGS sequence"/>
</dbReference>
<sequence length="101" mass="11352">MKLRKANRISIGIIGVHLRSKVSIKLWATVNRARWCIMWRWKVVKVKSIDVKKDCGDVNQWGKEKNALSTKKKREKLGSKMLGKGLGGGKTRSGFGTEAGR</sequence>
<feature type="region of interest" description="Disordered" evidence="1">
    <location>
        <begin position="65"/>
        <end position="101"/>
    </location>
</feature>
<evidence type="ECO:0000313" key="2">
    <source>
        <dbReference type="EMBL" id="KAH0761106.1"/>
    </source>
</evidence>
<proteinExistence type="predicted"/>